<evidence type="ECO:0000256" key="1">
    <source>
        <dbReference type="ARBA" id="ARBA00004651"/>
    </source>
</evidence>
<evidence type="ECO:0000256" key="2">
    <source>
        <dbReference type="ARBA" id="ARBA00022475"/>
    </source>
</evidence>
<dbReference type="Proteomes" id="UP000186609">
    <property type="component" value="Chromosome"/>
</dbReference>
<dbReference type="SMART" id="SM00387">
    <property type="entry name" value="HATPase_c"/>
    <property type="match status" value="1"/>
</dbReference>
<evidence type="ECO:0000256" key="3">
    <source>
        <dbReference type="ARBA" id="ARBA00022679"/>
    </source>
</evidence>
<protein>
    <submittedName>
        <fullName evidence="11">Histidine kinase</fullName>
    </submittedName>
</protein>
<dbReference type="SUPFAM" id="SSF55874">
    <property type="entry name" value="ATPase domain of HSP90 chaperone/DNA topoisomerase II/histidine kinase"/>
    <property type="match status" value="1"/>
</dbReference>
<dbReference type="InterPro" id="IPR036890">
    <property type="entry name" value="HATPase_C_sf"/>
</dbReference>
<keyword evidence="5 11" id="KW-0418">Kinase</keyword>
<keyword evidence="8 9" id="KW-0472">Membrane</keyword>
<dbReference type="EMBL" id="CP019236">
    <property type="protein sequence ID" value="APW40636.1"/>
    <property type="molecule type" value="Genomic_DNA"/>
</dbReference>
<comment type="subcellular location">
    <subcellularLocation>
        <location evidence="1">Cell membrane</location>
        <topology evidence="1">Multi-pass membrane protein</topology>
    </subcellularLocation>
</comment>
<evidence type="ECO:0000313" key="11">
    <source>
        <dbReference type="EMBL" id="APW40636.1"/>
    </source>
</evidence>
<dbReference type="GO" id="GO:0005886">
    <property type="term" value="C:plasma membrane"/>
    <property type="evidence" value="ECO:0007669"/>
    <property type="project" value="UniProtKB-SubCell"/>
</dbReference>
<dbReference type="InterPro" id="IPR011712">
    <property type="entry name" value="Sig_transdc_His_kin_sub3_dim/P"/>
</dbReference>
<dbReference type="CDD" id="cd16917">
    <property type="entry name" value="HATPase_UhpB-NarQ-NarX-like"/>
    <property type="match status" value="1"/>
</dbReference>
<evidence type="ECO:0000256" key="4">
    <source>
        <dbReference type="ARBA" id="ARBA00022692"/>
    </source>
</evidence>
<keyword evidence="7" id="KW-0902">Two-component regulatory system</keyword>
<keyword evidence="4 9" id="KW-0812">Transmembrane</keyword>
<dbReference type="Gene3D" id="3.30.565.10">
    <property type="entry name" value="Histidine kinase-like ATPase, C-terminal domain"/>
    <property type="match status" value="1"/>
</dbReference>
<dbReference type="Pfam" id="PF02518">
    <property type="entry name" value="HATPase_c"/>
    <property type="match status" value="1"/>
</dbReference>
<dbReference type="Gene3D" id="1.20.5.1930">
    <property type="match status" value="1"/>
</dbReference>
<feature type="transmembrane region" description="Helical" evidence="9">
    <location>
        <begin position="205"/>
        <end position="226"/>
    </location>
</feature>
<dbReference type="Gene3D" id="3.30.450.20">
    <property type="entry name" value="PAS domain"/>
    <property type="match status" value="1"/>
</dbReference>
<evidence type="ECO:0000259" key="10">
    <source>
        <dbReference type="PROSITE" id="PS50109"/>
    </source>
</evidence>
<dbReference type="KEGG" id="rhy:RD110_11630"/>
<dbReference type="Pfam" id="PF07730">
    <property type="entry name" value="HisKA_3"/>
    <property type="match status" value="1"/>
</dbReference>
<evidence type="ECO:0000256" key="7">
    <source>
        <dbReference type="ARBA" id="ARBA00023012"/>
    </source>
</evidence>
<evidence type="ECO:0000256" key="8">
    <source>
        <dbReference type="ARBA" id="ARBA00023136"/>
    </source>
</evidence>
<dbReference type="GO" id="GO:0000155">
    <property type="term" value="F:phosphorelay sensor kinase activity"/>
    <property type="evidence" value="ECO:0007669"/>
    <property type="project" value="InterPro"/>
</dbReference>
<dbReference type="InterPro" id="IPR050482">
    <property type="entry name" value="Sensor_HK_TwoCompSys"/>
</dbReference>
<dbReference type="InterPro" id="IPR003594">
    <property type="entry name" value="HATPase_dom"/>
</dbReference>
<dbReference type="Pfam" id="PF17200">
    <property type="entry name" value="sCache_2"/>
    <property type="match status" value="1"/>
</dbReference>
<evidence type="ECO:0000256" key="5">
    <source>
        <dbReference type="ARBA" id="ARBA00022777"/>
    </source>
</evidence>
<dbReference type="CDD" id="cd18774">
    <property type="entry name" value="PDC2_HK_sensor"/>
    <property type="match status" value="1"/>
</dbReference>
<keyword evidence="12" id="KW-1185">Reference proteome</keyword>
<gene>
    <name evidence="11" type="ORF">RD110_11630</name>
</gene>
<keyword evidence="3" id="KW-0808">Transferase</keyword>
<sequence>MRLRSMVLLLAVVPLLLAIGAVVWVIRQQSAQLAEAQMAAMQPILLQARKDELQHFVQVGRRAVSHLYEKTGHDPAARREALELLRRMDFGNDNYFFVYDLQGNSLMHPRLNEIEGRSQWDRRDSNGAAMIQQLVRQAQAGGGFVDYMWNRPSTGREERKLGYVELVPEWGWVIGTGLYLDHLQEAQALISRSSAEAVRLTRNQVLFIASAALLLVAAGGLALNLYEQRAADGKLRAMAQKVVRSQEDERSRVARELHDGISQLLLSVKFVCESALLQMERGNPQAADTLRNGVGLVQGVMRDVRRISHGLRPTLLDDLGLASAIDQTAGEFGARTGVEVKTQVDLLPRMPEAVATAMFRVAQEALGNVEKHAGARHVWLQLLHGNAGLTLRLRDDGRGFDVPAALREVRAGLGLTNMRERIEMLGGRFVIESAPGATQLTVWLPPAALKP</sequence>
<name>A0A1P8K3S0_9BURK</name>
<evidence type="ECO:0000256" key="6">
    <source>
        <dbReference type="ARBA" id="ARBA00022989"/>
    </source>
</evidence>
<dbReference type="PANTHER" id="PTHR24421">
    <property type="entry name" value="NITRATE/NITRITE SENSOR PROTEIN NARX-RELATED"/>
    <property type="match status" value="1"/>
</dbReference>
<dbReference type="InterPro" id="IPR017171">
    <property type="entry name" value="Sig_transdc_His_kinase_MctS"/>
</dbReference>
<dbReference type="STRING" id="1842727.RD110_11630"/>
<evidence type="ECO:0000256" key="9">
    <source>
        <dbReference type="SAM" id="Phobius"/>
    </source>
</evidence>
<dbReference type="InterPro" id="IPR033480">
    <property type="entry name" value="sCache_2"/>
</dbReference>
<evidence type="ECO:0000313" key="12">
    <source>
        <dbReference type="Proteomes" id="UP000186609"/>
    </source>
</evidence>
<dbReference type="SMART" id="SM01049">
    <property type="entry name" value="Cache_2"/>
    <property type="match status" value="1"/>
</dbReference>
<dbReference type="OrthoDB" id="9797605at2"/>
<dbReference type="InterPro" id="IPR005467">
    <property type="entry name" value="His_kinase_dom"/>
</dbReference>
<dbReference type="AlphaFoldDB" id="A0A1P8K3S0"/>
<keyword evidence="2" id="KW-1003">Cell membrane</keyword>
<dbReference type="GO" id="GO:0046983">
    <property type="term" value="F:protein dimerization activity"/>
    <property type="evidence" value="ECO:0007669"/>
    <property type="project" value="InterPro"/>
</dbReference>
<accession>A0A1P8K3S0</accession>
<reference evidence="11 12" key="1">
    <citation type="submission" date="2017-01" db="EMBL/GenBank/DDBJ databases">
        <authorList>
            <person name="Mah S.A."/>
            <person name="Swanson W.J."/>
            <person name="Moy G.W."/>
            <person name="Vacquier V.D."/>
        </authorList>
    </citation>
    <scope>NUCLEOTIDE SEQUENCE [LARGE SCALE GENOMIC DNA]</scope>
    <source>
        <strain evidence="11 12">DCY110</strain>
    </source>
</reference>
<feature type="domain" description="Histidine kinase" evidence="10">
    <location>
        <begin position="252"/>
        <end position="448"/>
    </location>
</feature>
<proteinExistence type="predicted"/>
<dbReference type="PROSITE" id="PS50109">
    <property type="entry name" value="HIS_KIN"/>
    <property type="match status" value="1"/>
</dbReference>
<organism evidence="11 12">
    <name type="scientific">Rhodoferax koreensis</name>
    <dbReference type="NCBI Taxonomy" id="1842727"/>
    <lineage>
        <taxon>Bacteria</taxon>
        <taxon>Pseudomonadati</taxon>
        <taxon>Pseudomonadota</taxon>
        <taxon>Betaproteobacteria</taxon>
        <taxon>Burkholderiales</taxon>
        <taxon>Comamonadaceae</taxon>
        <taxon>Rhodoferax</taxon>
    </lineage>
</organism>
<keyword evidence="6 9" id="KW-1133">Transmembrane helix</keyword>
<dbReference type="PIRSF" id="PIRSF037314">
    <property type="entry name" value="STHK_MctS"/>
    <property type="match status" value="1"/>
</dbReference>